<dbReference type="Proteomes" id="UP000241587">
    <property type="component" value="Unassembled WGS sequence"/>
</dbReference>
<dbReference type="OrthoDB" id="3903561at2759"/>
<feature type="transmembrane region" description="Helical" evidence="1">
    <location>
        <begin position="617"/>
        <end position="636"/>
    </location>
</feature>
<protein>
    <submittedName>
        <fullName evidence="2">Uncharacterized protein</fullName>
    </submittedName>
</protein>
<feature type="transmembrane region" description="Helical" evidence="1">
    <location>
        <begin position="571"/>
        <end position="588"/>
    </location>
</feature>
<feature type="transmembrane region" description="Helical" evidence="1">
    <location>
        <begin position="406"/>
        <end position="424"/>
    </location>
</feature>
<dbReference type="EMBL" id="PVEM01000016">
    <property type="protein sequence ID" value="PTD03052.1"/>
    <property type="molecule type" value="Genomic_DNA"/>
</dbReference>
<feature type="transmembrane region" description="Helical" evidence="1">
    <location>
        <begin position="73"/>
        <end position="96"/>
    </location>
</feature>
<gene>
    <name evidence="2" type="ORF">FCULG_00009217</name>
</gene>
<keyword evidence="1" id="KW-0812">Transmembrane</keyword>
<reference evidence="2 3" key="1">
    <citation type="submission" date="2018-02" db="EMBL/GenBank/DDBJ databases">
        <title>Fusarium culmorum secondary metabolites in fungal-bacterial-plant interactions.</title>
        <authorList>
            <person name="Schmidt R."/>
        </authorList>
    </citation>
    <scope>NUCLEOTIDE SEQUENCE [LARGE SCALE GENOMIC DNA]</scope>
    <source>
        <strain evidence="2 3">PV</strain>
    </source>
</reference>
<organism evidence="2 3">
    <name type="scientific">Fusarium culmorum</name>
    <dbReference type="NCBI Taxonomy" id="5516"/>
    <lineage>
        <taxon>Eukaryota</taxon>
        <taxon>Fungi</taxon>
        <taxon>Dikarya</taxon>
        <taxon>Ascomycota</taxon>
        <taxon>Pezizomycotina</taxon>
        <taxon>Sordariomycetes</taxon>
        <taxon>Hypocreomycetidae</taxon>
        <taxon>Hypocreales</taxon>
        <taxon>Nectriaceae</taxon>
        <taxon>Fusarium</taxon>
    </lineage>
</organism>
<sequence>MSGSKVHLLRHDTPLGIELAPLSYTLTPESPHKHKDSSKLPSFVFALIQDAFREARRDIKPAAPFYRFRNHQLWWRFIVCIWMVSLSVLLLFLSFMMNPKGTSPCRGDRDFFIDIDSDDNYISYVNNWWDFSGLFEVTLGWGTLDFTTAKLMDVAWDLVVGRGGQAIMSLIAWRVFTEYLEVSIATRPATYTTVWLLRFHQDTSVMSSLRLFMQFFRRGLASKTATWMMATTLSFILAFPTIAGSMTGYTTFNNAYIGSSDERLFPYQDVKPVAYVIHDGSRVPGFTDDYIVPWRSNTQRYGYDASGIRDNNNRTINETEFGGKTLQGKPLDISAYYLPGPFYWDLSNSENRTFNSNPYDNSTNILFVVGDDLYNSTELVQNGVCQPKKDESSVQRYQWGFSFLQLYFVTILLLMWSLALIFLWKDAHEMLKHNNRDVSSRDWKGLLDFTDMMKKQVEEAGIDINNLSDKQLNDEIQTILKGGSISSQDMPVHLFSLWCLLWERKWWVAFGISATVSTATEHKLRPYRYQSYDEDTGTGTLAASIVQFVPLYTIMCLSVTFAAGRTPKQRIFVFILASVLCTPFFFYSWRSRDLVLPGTCVGSCLAFAIGSTKGSRFVLFLVPFLCNYIIVFILHLRGFP</sequence>
<evidence type="ECO:0000313" key="2">
    <source>
        <dbReference type="EMBL" id="PTD03052.1"/>
    </source>
</evidence>
<feature type="transmembrane region" description="Helical" evidence="1">
    <location>
        <begin position="594"/>
        <end position="610"/>
    </location>
</feature>
<dbReference type="OMA" id="QRYQWGF"/>
<keyword evidence="3" id="KW-1185">Reference proteome</keyword>
<keyword evidence="1" id="KW-0472">Membrane</keyword>
<feature type="transmembrane region" description="Helical" evidence="1">
    <location>
        <begin position="541"/>
        <end position="564"/>
    </location>
</feature>
<keyword evidence="1" id="KW-1133">Transmembrane helix</keyword>
<name>A0A2T4GHM7_FUSCU</name>
<evidence type="ECO:0000256" key="1">
    <source>
        <dbReference type="SAM" id="Phobius"/>
    </source>
</evidence>
<comment type="caution">
    <text evidence="2">The sequence shown here is derived from an EMBL/GenBank/DDBJ whole genome shotgun (WGS) entry which is preliminary data.</text>
</comment>
<dbReference type="AlphaFoldDB" id="A0A2T4GHM7"/>
<accession>A0A2T4GHM7</accession>
<proteinExistence type="predicted"/>
<evidence type="ECO:0000313" key="3">
    <source>
        <dbReference type="Proteomes" id="UP000241587"/>
    </source>
</evidence>